<protein>
    <submittedName>
        <fullName evidence="5">Disks large homolog 5-like</fullName>
    </submittedName>
</protein>
<name>A0A6P5P5I4_MUSCR</name>
<reference evidence="5" key="1">
    <citation type="submission" date="2025-08" db="UniProtKB">
        <authorList>
            <consortium name="RefSeq"/>
        </authorList>
    </citation>
    <scope>IDENTIFICATION</scope>
</reference>
<evidence type="ECO:0000313" key="5">
    <source>
        <dbReference type="RefSeq" id="XP_021010099.1"/>
    </source>
</evidence>
<accession>A0A6P5P5I4</accession>
<gene>
    <name evidence="5" type="primary">LOC110287965</name>
</gene>
<feature type="region of interest" description="Disordered" evidence="2">
    <location>
        <begin position="155"/>
        <end position="189"/>
    </location>
</feature>
<organism evidence="4 5">
    <name type="scientific">Mus caroli</name>
    <name type="common">Ryukyu mouse</name>
    <name type="synonym">Ricefield mouse</name>
    <dbReference type="NCBI Taxonomy" id="10089"/>
    <lineage>
        <taxon>Eukaryota</taxon>
        <taxon>Metazoa</taxon>
        <taxon>Chordata</taxon>
        <taxon>Craniata</taxon>
        <taxon>Vertebrata</taxon>
        <taxon>Euteleostomi</taxon>
        <taxon>Mammalia</taxon>
        <taxon>Eutheria</taxon>
        <taxon>Euarchontoglires</taxon>
        <taxon>Glires</taxon>
        <taxon>Rodentia</taxon>
        <taxon>Myomorpha</taxon>
        <taxon>Muroidea</taxon>
        <taxon>Muridae</taxon>
        <taxon>Murinae</taxon>
        <taxon>Mus</taxon>
        <taxon>Mus</taxon>
    </lineage>
</organism>
<dbReference type="AlphaFoldDB" id="A0A6P5P5I4"/>
<feature type="compositionally biased region" description="Polar residues" evidence="2">
    <location>
        <begin position="135"/>
        <end position="145"/>
    </location>
</feature>
<evidence type="ECO:0000256" key="2">
    <source>
        <dbReference type="SAM" id="MobiDB-lite"/>
    </source>
</evidence>
<feature type="coiled-coil region" evidence="1">
    <location>
        <begin position="50"/>
        <end position="77"/>
    </location>
</feature>
<feature type="compositionally biased region" description="Polar residues" evidence="2">
    <location>
        <begin position="156"/>
        <end position="165"/>
    </location>
</feature>
<keyword evidence="4" id="KW-1185">Reference proteome</keyword>
<feature type="non-terminal residue" evidence="5">
    <location>
        <position position="1"/>
    </location>
</feature>
<dbReference type="InterPro" id="IPR006907">
    <property type="entry name" value="DLG5_N"/>
</dbReference>
<keyword evidence="1" id="KW-0175">Coiled coil</keyword>
<dbReference type="PANTHER" id="PTHR21558:SF13">
    <property type="entry name" value="MCG129800-RELATED"/>
    <property type="match status" value="1"/>
</dbReference>
<evidence type="ECO:0000256" key="1">
    <source>
        <dbReference type="SAM" id="Coils"/>
    </source>
</evidence>
<dbReference type="Pfam" id="PF04822">
    <property type="entry name" value="Takusan"/>
    <property type="match status" value="1"/>
</dbReference>
<dbReference type="Proteomes" id="UP000515126">
    <property type="component" value="Unplaced"/>
</dbReference>
<feature type="region of interest" description="Disordered" evidence="2">
    <location>
        <begin position="126"/>
        <end position="145"/>
    </location>
</feature>
<evidence type="ECO:0000313" key="4">
    <source>
        <dbReference type="Proteomes" id="UP000515126"/>
    </source>
</evidence>
<dbReference type="PANTHER" id="PTHR21558">
    <property type="entry name" value="SPEER/SPETEX"/>
    <property type="match status" value="1"/>
</dbReference>
<dbReference type="GeneID" id="110287965"/>
<dbReference type="KEGG" id="mcal:110287965"/>
<dbReference type="RefSeq" id="XP_021010099.1">
    <property type="nucleotide sequence ID" value="XM_021154440.1"/>
</dbReference>
<feature type="domain" description="Disks large homolog 5 N-terminal" evidence="3">
    <location>
        <begin position="27"/>
        <end position="60"/>
    </location>
</feature>
<evidence type="ECO:0000259" key="3">
    <source>
        <dbReference type="Pfam" id="PF04822"/>
    </source>
</evidence>
<proteinExistence type="predicted"/>
<sequence length="189" mass="21785">GLAPDWAGTYARSAPSFGRAAAYTGARTYHRQNLLYEKLKLKEKEVMSFLHNLEMENIEARENNQELKKEINFYHNLHSWLLMEKNLIKKKLMILKQESKKVQADWAIIHQYLVDLNLVGKDEQEKTSNLETQEHQIGTNNSVSETARELRLATAQEESILQNELPSQEPPAEHHPQHPQSSLDKSSSI</sequence>